<dbReference type="Pfam" id="PF03788">
    <property type="entry name" value="LrgA"/>
    <property type="match status" value="1"/>
</dbReference>
<feature type="transmembrane region" description="Helical" evidence="6">
    <location>
        <begin position="86"/>
        <end position="106"/>
    </location>
</feature>
<comment type="caution">
    <text evidence="7">The sequence shown here is derived from an EMBL/GenBank/DDBJ whole genome shotgun (WGS) entry which is preliminary data.</text>
</comment>
<evidence type="ECO:0000313" key="7">
    <source>
        <dbReference type="EMBL" id="MBD8038397.1"/>
    </source>
</evidence>
<keyword evidence="2" id="KW-1003">Cell membrane</keyword>
<keyword evidence="8" id="KW-1185">Reference proteome</keyword>
<reference evidence="7 8" key="1">
    <citation type="submission" date="2020-08" db="EMBL/GenBank/DDBJ databases">
        <title>A Genomic Blueprint of the Chicken Gut Microbiome.</title>
        <authorList>
            <person name="Gilroy R."/>
            <person name="Ravi A."/>
            <person name="Getino M."/>
            <person name="Pursley I."/>
            <person name="Horton D.L."/>
            <person name="Alikhan N.-F."/>
            <person name="Baker D."/>
            <person name="Gharbi K."/>
            <person name="Hall N."/>
            <person name="Watson M."/>
            <person name="Adriaenssens E.M."/>
            <person name="Foster-Nyarko E."/>
            <person name="Jarju S."/>
            <person name="Secka A."/>
            <person name="Antonio M."/>
            <person name="Oren A."/>
            <person name="Chaudhuri R."/>
            <person name="La Ragione R.M."/>
            <person name="Hildebrand F."/>
            <person name="Pallen M.J."/>
        </authorList>
    </citation>
    <scope>NUCLEOTIDE SEQUENCE [LARGE SCALE GENOMIC DNA]</scope>
    <source>
        <strain evidence="7 8">A46</strain>
    </source>
</reference>
<evidence type="ECO:0000256" key="4">
    <source>
        <dbReference type="ARBA" id="ARBA00022989"/>
    </source>
</evidence>
<keyword evidence="4 6" id="KW-1133">Transmembrane helix</keyword>
<sequence length="132" mass="14847">MKIIRIIAQIFILWIFYFIGQVIVSWTGIFIPSSIIGLLLLWICLMTGIIKVEYIKDGASFMILYLTLFYIPATVGLIEYPELLRLEGILLMVAIFVSSAVTLVITGKASQFIENKEGEKINGGDYANLNNH</sequence>
<evidence type="ECO:0000313" key="8">
    <source>
        <dbReference type="Proteomes" id="UP000619101"/>
    </source>
</evidence>
<protein>
    <submittedName>
        <fullName evidence="7">CidA/LrgA family protein</fullName>
    </submittedName>
</protein>
<dbReference type="RefSeq" id="WP_191701455.1">
    <property type="nucleotide sequence ID" value="NZ_JACSPZ010000010.1"/>
</dbReference>
<dbReference type="Proteomes" id="UP000619101">
    <property type="component" value="Unassembled WGS sequence"/>
</dbReference>
<name>A0ABR8Y2M4_9BACL</name>
<feature type="transmembrane region" description="Helical" evidence="6">
    <location>
        <begin position="30"/>
        <end position="50"/>
    </location>
</feature>
<proteinExistence type="predicted"/>
<keyword evidence="5 6" id="KW-0472">Membrane</keyword>
<dbReference type="PANTHER" id="PTHR33931">
    <property type="entry name" value="HOLIN-LIKE PROTEIN CIDA-RELATED"/>
    <property type="match status" value="1"/>
</dbReference>
<evidence type="ECO:0000256" key="2">
    <source>
        <dbReference type="ARBA" id="ARBA00022475"/>
    </source>
</evidence>
<gene>
    <name evidence="7" type="ORF">H9635_16745</name>
</gene>
<organism evidence="7 8">
    <name type="scientific">Solibacillus faecavium</name>
    <dbReference type="NCBI Taxonomy" id="2762221"/>
    <lineage>
        <taxon>Bacteria</taxon>
        <taxon>Bacillati</taxon>
        <taxon>Bacillota</taxon>
        <taxon>Bacilli</taxon>
        <taxon>Bacillales</taxon>
        <taxon>Caryophanaceae</taxon>
        <taxon>Solibacillus</taxon>
    </lineage>
</organism>
<feature type="transmembrane region" description="Helical" evidence="6">
    <location>
        <begin position="7"/>
        <end position="24"/>
    </location>
</feature>
<comment type="subcellular location">
    <subcellularLocation>
        <location evidence="1">Cell membrane</location>
        <topology evidence="1">Multi-pass membrane protein</topology>
    </subcellularLocation>
</comment>
<dbReference type="InterPro" id="IPR005538">
    <property type="entry name" value="LrgA/CidA"/>
</dbReference>
<evidence type="ECO:0000256" key="6">
    <source>
        <dbReference type="SAM" id="Phobius"/>
    </source>
</evidence>
<feature type="transmembrane region" description="Helical" evidence="6">
    <location>
        <begin position="62"/>
        <end position="80"/>
    </location>
</feature>
<dbReference type="PANTHER" id="PTHR33931:SF2">
    <property type="entry name" value="HOLIN-LIKE PROTEIN CIDA"/>
    <property type="match status" value="1"/>
</dbReference>
<evidence type="ECO:0000256" key="5">
    <source>
        <dbReference type="ARBA" id="ARBA00023136"/>
    </source>
</evidence>
<dbReference type="EMBL" id="JACSPZ010000010">
    <property type="protein sequence ID" value="MBD8038397.1"/>
    <property type="molecule type" value="Genomic_DNA"/>
</dbReference>
<accession>A0ABR8Y2M4</accession>
<evidence type="ECO:0000256" key="3">
    <source>
        <dbReference type="ARBA" id="ARBA00022692"/>
    </source>
</evidence>
<keyword evidence="3 6" id="KW-0812">Transmembrane</keyword>
<evidence type="ECO:0000256" key="1">
    <source>
        <dbReference type="ARBA" id="ARBA00004651"/>
    </source>
</evidence>